<dbReference type="Proteomes" id="UP000193920">
    <property type="component" value="Unassembled WGS sequence"/>
</dbReference>
<evidence type="ECO:0000256" key="1">
    <source>
        <dbReference type="SAM" id="Coils"/>
    </source>
</evidence>
<dbReference type="Pfam" id="PF08549">
    <property type="entry name" value="SWI-SNF_Ssr4_N"/>
    <property type="match status" value="1"/>
</dbReference>
<evidence type="ECO:0000313" key="5">
    <source>
        <dbReference type="EMBL" id="ORY47552.1"/>
    </source>
</evidence>
<dbReference type="GO" id="GO:0006999">
    <property type="term" value="P:nuclear pore organization"/>
    <property type="evidence" value="ECO:0007669"/>
    <property type="project" value="TreeGrafter"/>
</dbReference>
<dbReference type="SUPFAM" id="SSF81995">
    <property type="entry name" value="beta-sandwich domain of Sec23/24"/>
    <property type="match status" value="1"/>
</dbReference>
<sequence>MSNNYQNPQIPIQMQSQHYQNMNPGMGNNIQNLNSPIIQNQKDLQQLNQLNSPHQAIPPQMAQQNYNQPPPMLQPKNTMNRPQPHSKYFFKGTIDYPSFPTFLPIEKFGDLLMSACSVFNKINFEPVYVDKPKEGSIFLILIPKNDENIIDIPSDGYGWMDDENLIKTFSVDNDKKVECYERRLGFAQGQLYCTISRRRFRLRSHNFPMIELLQYVKLHENVPVIPAQIKVQPQNIRLVAGYPPQPQQQPQPQPQPQQQQQQQMQQQQYQMQQQQQHQHQQQQQQQYKQNMNQMNKPMMQQQPQIPPQQNYSRPHTPHRKKTNSNPYRYDDEESGDELDVLQARDISIGRYRRNHDYMSEILSPYNIDSIEPPEIIDINNRENLSNELEKLTKEIEILENDMMENNKKNENFIHSSINKISKCKTEEELQRITNEVNQYLDIQLIPKSEVRKVKI</sequence>
<accession>A0A1Y2CKL3</accession>
<dbReference type="InterPro" id="IPR013859">
    <property type="entry name" value="Ssr4_N"/>
</dbReference>
<gene>
    <name evidence="5" type="ORF">LY90DRAFT_671184</name>
</gene>
<feature type="domain" description="SWI/SNF and RSC complexes subunit Ssr4 C-terminal" evidence="4">
    <location>
        <begin position="330"/>
        <end position="438"/>
    </location>
</feature>
<organism evidence="5 6">
    <name type="scientific">Neocallimastix californiae</name>
    <dbReference type="NCBI Taxonomy" id="1754190"/>
    <lineage>
        <taxon>Eukaryota</taxon>
        <taxon>Fungi</taxon>
        <taxon>Fungi incertae sedis</taxon>
        <taxon>Chytridiomycota</taxon>
        <taxon>Chytridiomycota incertae sedis</taxon>
        <taxon>Neocallimastigomycetes</taxon>
        <taxon>Neocallimastigales</taxon>
        <taxon>Neocallimastigaceae</taxon>
        <taxon>Neocallimastix</taxon>
    </lineage>
</organism>
<dbReference type="EMBL" id="MCOG01000104">
    <property type="protein sequence ID" value="ORY47552.1"/>
    <property type="molecule type" value="Genomic_DNA"/>
</dbReference>
<comment type="caution">
    <text evidence="5">The sequence shown here is derived from an EMBL/GenBank/DDBJ whole genome shotgun (WGS) entry which is preliminary data.</text>
</comment>
<feature type="domain" description="SWI/SNF and RSC complexes subunit Ssr4 N-terminal" evidence="3">
    <location>
        <begin position="94"/>
        <end position="298"/>
    </location>
</feature>
<feature type="compositionally biased region" description="Pro residues" evidence="2">
    <location>
        <begin position="243"/>
        <end position="255"/>
    </location>
</feature>
<dbReference type="STRING" id="1754190.A0A1Y2CKL3"/>
<dbReference type="PANTHER" id="PTHR21527">
    <property type="entry name" value="NUCLEOPORIN NUP35"/>
    <property type="match status" value="1"/>
</dbReference>
<dbReference type="OrthoDB" id="5321006at2759"/>
<evidence type="ECO:0000313" key="6">
    <source>
        <dbReference type="Proteomes" id="UP000193920"/>
    </source>
</evidence>
<keyword evidence="6" id="KW-1185">Reference proteome</keyword>
<dbReference type="GO" id="GO:0044615">
    <property type="term" value="C:nuclear pore nuclear basket"/>
    <property type="evidence" value="ECO:0007669"/>
    <property type="project" value="TreeGrafter"/>
</dbReference>
<dbReference type="GO" id="GO:0006338">
    <property type="term" value="P:chromatin remodeling"/>
    <property type="evidence" value="ECO:0007669"/>
    <property type="project" value="InterPro"/>
</dbReference>
<dbReference type="InterPro" id="IPR046464">
    <property type="entry name" value="SWI-SNF_Ssr4_C"/>
</dbReference>
<dbReference type="GO" id="GO:0017056">
    <property type="term" value="F:structural constituent of nuclear pore"/>
    <property type="evidence" value="ECO:0007669"/>
    <property type="project" value="TreeGrafter"/>
</dbReference>
<dbReference type="PANTHER" id="PTHR21527:SF6">
    <property type="entry name" value="NUCLEOPORIN NUP35"/>
    <property type="match status" value="1"/>
</dbReference>
<proteinExistence type="predicted"/>
<keyword evidence="1" id="KW-0175">Coiled coil</keyword>
<reference evidence="5 6" key="1">
    <citation type="submission" date="2016-08" db="EMBL/GenBank/DDBJ databases">
        <title>A Parts List for Fungal Cellulosomes Revealed by Comparative Genomics.</title>
        <authorList>
            <consortium name="DOE Joint Genome Institute"/>
            <person name="Haitjema C.H."/>
            <person name="Gilmore S.P."/>
            <person name="Henske J.K."/>
            <person name="Solomon K.V."/>
            <person name="De Groot R."/>
            <person name="Kuo A."/>
            <person name="Mondo S.J."/>
            <person name="Salamov A.A."/>
            <person name="Labutti K."/>
            <person name="Zhao Z."/>
            <person name="Chiniquy J."/>
            <person name="Barry K."/>
            <person name="Brewer H.M."/>
            <person name="Purvine S.O."/>
            <person name="Wright A.T."/>
            <person name="Boxma B."/>
            <person name="Van Alen T."/>
            <person name="Hackstein J.H."/>
            <person name="Baker S.E."/>
            <person name="Grigoriev I.V."/>
            <person name="O'Malley M.A."/>
        </authorList>
    </citation>
    <scope>NUCLEOTIDE SEQUENCE [LARGE SCALE GENOMIC DNA]</scope>
    <source>
        <strain evidence="5 6">G1</strain>
    </source>
</reference>
<evidence type="ECO:0000259" key="4">
    <source>
        <dbReference type="Pfam" id="PF20497"/>
    </source>
</evidence>
<evidence type="ECO:0000259" key="3">
    <source>
        <dbReference type="Pfam" id="PF08549"/>
    </source>
</evidence>
<feature type="compositionally biased region" description="Low complexity" evidence="2">
    <location>
        <begin position="256"/>
        <end position="310"/>
    </location>
</feature>
<feature type="region of interest" description="Disordered" evidence="2">
    <location>
        <begin position="240"/>
        <end position="336"/>
    </location>
</feature>
<dbReference type="Pfam" id="PF20497">
    <property type="entry name" value="SWI-SNF_Ssr4_C"/>
    <property type="match status" value="1"/>
</dbReference>
<feature type="coiled-coil region" evidence="1">
    <location>
        <begin position="381"/>
        <end position="408"/>
    </location>
</feature>
<dbReference type="GO" id="GO:0044613">
    <property type="term" value="C:nuclear pore central transport channel"/>
    <property type="evidence" value="ECO:0007669"/>
    <property type="project" value="TreeGrafter"/>
</dbReference>
<protein>
    <submittedName>
        <fullName evidence="5">Uncharacterized protein</fullName>
    </submittedName>
</protein>
<evidence type="ECO:0000256" key="2">
    <source>
        <dbReference type="SAM" id="MobiDB-lite"/>
    </source>
</evidence>
<name>A0A1Y2CKL3_9FUNG</name>
<dbReference type="AlphaFoldDB" id="A0A1Y2CKL3"/>
<dbReference type="GO" id="GO:0006607">
    <property type="term" value="P:NLS-bearing protein import into nucleus"/>
    <property type="evidence" value="ECO:0007669"/>
    <property type="project" value="TreeGrafter"/>
</dbReference>
<dbReference type="GO" id="GO:0005543">
    <property type="term" value="F:phospholipid binding"/>
    <property type="evidence" value="ECO:0007669"/>
    <property type="project" value="TreeGrafter"/>
</dbReference>